<keyword evidence="2" id="KW-0812">Transmembrane</keyword>
<keyword evidence="2" id="KW-1133">Transmembrane helix</keyword>
<keyword evidence="3" id="KW-0808">Transferase</keyword>
<name>A0A7C9NZ75_9BACT</name>
<keyword evidence="2" id="KW-0472">Membrane</keyword>
<gene>
    <name evidence="3" type="ORF">D1639_04755</name>
</gene>
<evidence type="ECO:0000313" key="3">
    <source>
        <dbReference type="EMBL" id="NBI34350.1"/>
    </source>
</evidence>
<proteinExistence type="predicted"/>
<dbReference type="EMBL" id="QWKH01000024">
    <property type="protein sequence ID" value="NBI34350.1"/>
    <property type="molecule type" value="Genomic_DNA"/>
</dbReference>
<keyword evidence="3" id="KW-0489">Methyltransferase</keyword>
<feature type="compositionally biased region" description="Acidic residues" evidence="1">
    <location>
        <begin position="346"/>
        <end position="355"/>
    </location>
</feature>
<protein>
    <submittedName>
        <fullName evidence="3">Histone-lysine N-methyltransferase</fullName>
    </submittedName>
</protein>
<dbReference type="GO" id="GO:0032259">
    <property type="term" value="P:methylation"/>
    <property type="evidence" value="ECO:0007669"/>
    <property type="project" value="UniProtKB-KW"/>
</dbReference>
<dbReference type="AlphaFoldDB" id="A0A7C9NZ75"/>
<feature type="region of interest" description="Disordered" evidence="1">
    <location>
        <begin position="340"/>
        <end position="378"/>
    </location>
</feature>
<feature type="transmembrane region" description="Helical" evidence="2">
    <location>
        <begin position="87"/>
        <end position="107"/>
    </location>
</feature>
<accession>A0A7C9NZ75</accession>
<comment type="caution">
    <text evidence="3">The sequence shown here is derived from an EMBL/GenBank/DDBJ whole genome shotgun (WGS) entry which is preliminary data.</text>
</comment>
<sequence length="378" mass="39936">MAKHAAHGPRDTKPAATESAPRTPYRPDDGSSEYPDAFEGLEPVDSGPMLFDEEAVYTQPVSVGSHGKPKKPQLSPVMRKSRRTRRILIAITVLLVVLIGALCYFGYRLLVESGSLASQQAQEQQGSQDVDAMSQEASNAQDTTITVTKTARVPELDMLLGMAYDDAVAELGSDAVVTSERDADEADRPIMTMVTLTITGSSTESRSGIPTVYLGLDSERKVIEAGFSASTSSLGFAPSSFSDAVTSDGVIENAMAEAGVAIDSADVVLPEDRSTYATYADDGKTVVKERCAFSGTVSQNSMDIEWSAVLMYDYTTSNATGNIASTIRLIYLYLDAPSLAAPVPEPEPEPAEEPQAEGGQDAGGEGEAAPGEAQDQAA</sequence>
<organism evidence="3">
    <name type="scientific">Muribaculaceae bacterium Z82</name>
    <dbReference type="NCBI Taxonomy" id="2304548"/>
    <lineage>
        <taxon>Bacteria</taxon>
        <taxon>Pseudomonadati</taxon>
        <taxon>Bacteroidota</taxon>
        <taxon>Bacteroidia</taxon>
        <taxon>Bacteroidales</taxon>
        <taxon>Muribaculaceae</taxon>
    </lineage>
</organism>
<dbReference type="GO" id="GO:0008168">
    <property type="term" value="F:methyltransferase activity"/>
    <property type="evidence" value="ECO:0007669"/>
    <property type="project" value="UniProtKB-KW"/>
</dbReference>
<feature type="compositionally biased region" description="Low complexity" evidence="1">
    <location>
        <begin position="367"/>
        <end position="378"/>
    </location>
</feature>
<evidence type="ECO:0000256" key="2">
    <source>
        <dbReference type="SAM" id="Phobius"/>
    </source>
</evidence>
<feature type="region of interest" description="Disordered" evidence="1">
    <location>
        <begin position="60"/>
        <end position="79"/>
    </location>
</feature>
<reference evidence="3" key="1">
    <citation type="submission" date="2018-08" db="EMBL/GenBank/DDBJ databases">
        <title>Murine metabolic-syndrome-specific gut microbial biobank.</title>
        <authorList>
            <person name="Liu C."/>
        </authorList>
    </citation>
    <scope>NUCLEOTIDE SEQUENCE [LARGE SCALE GENOMIC DNA]</scope>
    <source>
        <strain evidence="3">Z82</strain>
    </source>
</reference>
<feature type="region of interest" description="Disordered" evidence="1">
    <location>
        <begin position="1"/>
        <end position="42"/>
    </location>
</feature>
<evidence type="ECO:0000256" key="1">
    <source>
        <dbReference type="SAM" id="MobiDB-lite"/>
    </source>
</evidence>